<organism evidence="2 3">
    <name type="scientific">Naumannella halotolerans</name>
    <dbReference type="NCBI Taxonomy" id="993414"/>
    <lineage>
        <taxon>Bacteria</taxon>
        <taxon>Bacillati</taxon>
        <taxon>Actinomycetota</taxon>
        <taxon>Actinomycetes</taxon>
        <taxon>Propionibacteriales</taxon>
        <taxon>Propionibacteriaceae</taxon>
        <taxon>Naumannella</taxon>
    </lineage>
</organism>
<keyword evidence="1" id="KW-1133">Transmembrane helix</keyword>
<sequence>MSVLRTRPTTRCRAGRARPARFDESGSGTVLIMTLMLVAMLLGTAVLIVSGYRVAAVQARAGADSAAFSGAQAAVAGADGCAVAASAAQANGVELVECSEVGDALDLVVSVRVEAPVSMPVAGLPESIPAIAHAGSLQTVDPP</sequence>
<dbReference type="NCBIfam" id="TIGR03816">
    <property type="entry name" value="tadE_like_DECH"/>
    <property type="match status" value="1"/>
</dbReference>
<keyword evidence="1" id="KW-0812">Transmembrane</keyword>
<dbReference type="Proteomes" id="UP000295371">
    <property type="component" value="Unassembled WGS sequence"/>
</dbReference>
<keyword evidence="3" id="KW-1185">Reference proteome</keyword>
<comment type="caution">
    <text evidence="2">The sequence shown here is derived from an EMBL/GenBank/DDBJ whole genome shotgun (WGS) entry which is preliminary data.</text>
</comment>
<dbReference type="EMBL" id="SOAW01000003">
    <property type="protein sequence ID" value="TDT29901.1"/>
    <property type="molecule type" value="Genomic_DNA"/>
</dbReference>
<name>A0A4R7IYP7_9ACTN</name>
<evidence type="ECO:0000256" key="1">
    <source>
        <dbReference type="SAM" id="Phobius"/>
    </source>
</evidence>
<evidence type="ECO:0000313" key="2">
    <source>
        <dbReference type="EMBL" id="TDT29901.1"/>
    </source>
</evidence>
<dbReference type="AlphaFoldDB" id="A0A4R7IYP7"/>
<reference evidence="2 3" key="1">
    <citation type="submission" date="2019-03" db="EMBL/GenBank/DDBJ databases">
        <title>Genomic Encyclopedia of Archaeal and Bacterial Type Strains, Phase II (KMG-II): from individual species to whole genera.</title>
        <authorList>
            <person name="Goeker M."/>
        </authorList>
    </citation>
    <scope>NUCLEOTIDE SEQUENCE [LARGE SCALE GENOMIC DNA]</scope>
    <source>
        <strain evidence="2 3">DSM 24323</strain>
    </source>
</reference>
<proteinExistence type="predicted"/>
<gene>
    <name evidence="2" type="ORF">CLV29_2923</name>
</gene>
<dbReference type="InterPro" id="IPR021202">
    <property type="entry name" value="Rv3654c-like"/>
</dbReference>
<feature type="transmembrane region" description="Helical" evidence="1">
    <location>
        <begin position="30"/>
        <end position="52"/>
    </location>
</feature>
<dbReference type="RefSeq" id="WP_133755826.1">
    <property type="nucleotide sequence ID" value="NZ_SOAW01000003.1"/>
</dbReference>
<evidence type="ECO:0000313" key="3">
    <source>
        <dbReference type="Proteomes" id="UP000295371"/>
    </source>
</evidence>
<protein>
    <submittedName>
        <fullName evidence="2">Secretion/DNA translocation related TadE-like protein</fullName>
    </submittedName>
</protein>
<keyword evidence="1" id="KW-0472">Membrane</keyword>
<accession>A0A4R7IYP7</accession>